<dbReference type="RefSeq" id="WP_132291221.1">
    <property type="nucleotide sequence ID" value="NZ_SKBM01000014.1"/>
</dbReference>
<proteinExistence type="predicted"/>
<evidence type="ECO:0008006" key="4">
    <source>
        <dbReference type="Google" id="ProtNLM"/>
    </source>
</evidence>
<reference evidence="2 3" key="1">
    <citation type="submission" date="2019-03" db="EMBL/GenBank/DDBJ databases">
        <title>Paracraurococcus aquatilis NE82 genome sequence.</title>
        <authorList>
            <person name="Zhao Y."/>
            <person name="Du Z."/>
        </authorList>
    </citation>
    <scope>NUCLEOTIDE SEQUENCE [LARGE SCALE GENOMIC DNA]</scope>
    <source>
        <strain evidence="2 3">NE82</strain>
    </source>
</reference>
<dbReference type="OrthoDB" id="7276059at2"/>
<protein>
    <recommendedName>
        <fullName evidence="4">DUF3325 domain-containing protein</fullName>
    </recommendedName>
</protein>
<keyword evidence="1" id="KW-1133">Transmembrane helix</keyword>
<feature type="transmembrane region" description="Helical" evidence="1">
    <location>
        <begin position="35"/>
        <end position="57"/>
    </location>
</feature>
<evidence type="ECO:0000313" key="3">
    <source>
        <dbReference type="Proteomes" id="UP000295023"/>
    </source>
</evidence>
<keyword evidence="3" id="KW-1185">Reference proteome</keyword>
<evidence type="ECO:0000313" key="2">
    <source>
        <dbReference type="EMBL" id="TCZ59767.1"/>
    </source>
</evidence>
<comment type="caution">
    <text evidence="2">The sequence shown here is derived from an EMBL/GenBank/DDBJ whole genome shotgun (WGS) entry which is preliminary data.</text>
</comment>
<gene>
    <name evidence="2" type="ORF">EXY23_15760</name>
</gene>
<dbReference type="AlphaFoldDB" id="A0A4R4DFS4"/>
<name>A0A4R4DFS4_9PROT</name>
<evidence type="ECO:0000256" key="1">
    <source>
        <dbReference type="SAM" id="Phobius"/>
    </source>
</evidence>
<organism evidence="2 3">
    <name type="scientific">Roseicella aquatilis</name>
    <dbReference type="NCBI Taxonomy" id="2527868"/>
    <lineage>
        <taxon>Bacteria</taxon>
        <taxon>Pseudomonadati</taxon>
        <taxon>Pseudomonadota</taxon>
        <taxon>Alphaproteobacteria</taxon>
        <taxon>Acetobacterales</taxon>
        <taxon>Roseomonadaceae</taxon>
        <taxon>Roseicella</taxon>
    </lineage>
</organism>
<dbReference type="EMBL" id="SKBM01000014">
    <property type="protein sequence ID" value="TCZ59767.1"/>
    <property type="molecule type" value="Genomic_DNA"/>
</dbReference>
<sequence length="108" mass="11650">MQVYIAALIILSLAGVIEARCSTPGLRPEAAVADRVFHFFGRAAFGFWLLLLAWGVWRLHWSQPVAGLILSLGANALLVRGGARPYWPGLSMGLALVGLFLATVVFNT</sequence>
<accession>A0A4R4DFS4</accession>
<feature type="transmembrane region" description="Helical" evidence="1">
    <location>
        <begin position="89"/>
        <end position="106"/>
    </location>
</feature>
<dbReference type="Proteomes" id="UP000295023">
    <property type="component" value="Unassembled WGS sequence"/>
</dbReference>
<keyword evidence="1" id="KW-0472">Membrane</keyword>
<keyword evidence="1" id="KW-0812">Transmembrane</keyword>